<reference evidence="5 6" key="1">
    <citation type="submission" date="2019-12" db="EMBL/GenBank/DDBJ databases">
        <authorList>
            <person name="Alioto T."/>
            <person name="Alioto T."/>
            <person name="Gomez Garrido J."/>
        </authorList>
    </citation>
    <scope>NUCLEOTIDE SEQUENCE [LARGE SCALE GENOMIC DNA]</scope>
</reference>
<keyword evidence="2" id="KW-0067">ATP-binding</keyword>
<sequence>MEYMYVGFSTSTGSLASSHHIAGWTAVSVALLIGIILYMIKKIKSMDVIEPWKLDIGLRSYRYEELKKATGGFKDRALIGYSGFGIVHKGTLPNTNTKVAVKQINSGSKQGLGEFISGIASIGRLRHRNLFPLLGWC</sequence>
<keyword evidence="5" id="KW-0675">Receptor</keyword>
<proteinExistence type="predicted"/>
<evidence type="ECO:0000259" key="4">
    <source>
        <dbReference type="Pfam" id="PF07714"/>
    </source>
</evidence>
<name>A0A8S0Q2E4_OLEEU</name>
<dbReference type="EMBL" id="CACTIH010000479">
    <property type="protein sequence ID" value="CAA2960988.1"/>
    <property type="molecule type" value="Genomic_DNA"/>
</dbReference>
<dbReference type="AlphaFoldDB" id="A0A8S0Q2E4"/>
<feature type="transmembrane region" description="Helical" evidence="3">
    <location>
        <begin position="20"/>
        <end position="40"/>
    </location>
</feature>
<dbReference type="GO" id="GO:0004672">
    <property type="term" value="F:protein kinase activity"/>
    <property type="evidence" value="ECO:0007669"/>
    <property type="project" value="InterPro"/>
</dbReference>
<dbReference type="PANTHER" id="PTHR27007">
    <property type="match status" value="1"/>
</dbReference>
<evidence type="ECO:0000313" key="5">
    <source>
        <dbReference type="EMBL" id="CAA2960988.1"/>
    </source>
</evidence>
<dbReference type="Gene3D" id="3.30.200.20">
    <property type="entry name" value="Phosphorylase Kinase, domain 1"/>
    <property type="match status" value="1"/>
</dbReference>
<dbReference type="InterPro" id="IPR050528">
    <property type="entry name" value="L-type_Lectin-RKs"/>
</dbReference>
<keyword evidence="1" id="KW-0547">Nucleotide-binding</keyword>
<dbReference type="GO" id="GO:0005524">
    <property type="term" value="F:ATP binding"/>
    <property type="evidence" value="ECO:0007669"/>
    <property type="project" value="UniProtKB-KW"/>
</dbReference>
<dbReference type="Proteomes" id="UP000594638">
    <property type="component" value="Unassembled WGS sequence"/>
</dbReference>
<evidence type="ECO:0000256" key="2">
    <source>
        <dbReference type="ARBA" id="ARBA00022840"/>
    </source>
</evidence>
<comment type="caution">
    <text evidence="5">The sequence shown here is derived from an EMBL/GenBank/DDBJ whole genome shotgun (WGS) entry which is preliminary data.</text>
</comment>
<feature type="non-terminal residue" evidence="5">
    <location>
        <position position="137"/>
    </location>
</feature>
<dbReference type="Pfam" id="PF07714">
    <property type="entry name" value="PK_Tyr_Ser-Thr"/>
    <property type="match status" value="1"/>
</dbReference>
<keyword evidence="3" id="KW-0812">Transmembrane</keyword>
<feature type="domain" description="Serine-threonine/tyrosine-protein kinase catalytic" evidence="4">
    <location>
        <begin position="78"/>
        <end position="137"/>
    </location>
</feature>
<gene>
    <name evidence="5" type="ORF">OLEA9_D003582</name>
</gene>
<accession>A0A8S0Q2E4</accession>
<dbReference type="OrthoDB" id="1738960at2759"/>
<keyword evidence="3" id="KW-1133">Transmembrane helix</keyword>
<keyword evidence="5" id="KW-0418">Kinase</keyword>
<keyword evidence="6" id="KW-1185">Reference proteome</keyword>
<keyword evidence="5" id="KW-0808">Transferase</keyword>
<evidence type="ECO:0000256" key="3">
    <source>
        <dbReference type="SAM" id="Phobius"/>
    </source>
</evidence>
<dbReference type="Gramene" id="OE9D003582T1">
    <property type="protein sequence ID" value="OE9D003582C1"/>
    <property type="gene ID" value="OE9D003582"/>
</dbReference>
<dbReference type="InterPro" id="IPR011009">
    <property type="entry name" value="Kinase-like_dom_sf"/>
</dbReference>
<evidence type="ECO:0000313" key="6">
    <source>
        <dbReference type="Proteomes" id="UP000594638"/>
    </source>
</evidence>
<dbReference type="SUPFAM" id="SSF56112">
    <property type="entry name" value="Protein kinase-like (PK-like)"/>
    <property type="match status" value="1"/>
</dbReference>
<protein>
    <submittedName>
        <fullName evidence="5">L-type lectin-domain containing receptor kinase -like</fullName>
    </submittedName>
</protein>
<organism evidence="5 6">
    <name type="scientific">Olea europaea subsp. europaea</name>
    <dbReference type="NCBI Taxonomy" id="158383"/>
    <lineage>
        <taxon>Eukaryota</taxon>
        <taxon>Viridiplantae</taxon>
        <taxon>Streptophyta</taxon>
        <taxon>Embryophyta</taxon>
        <taxon>Tracheophyta</taxon>
        <taxon>Spermatophyta</taxon>
        <taxon>Magnoliopsida</taxon>
        <taxon>eudicotyledons</taxon>
        <taxon>Gunneridae</taxon>
        <taxon>Pentapetalae</taxon>
        <taxon>asterids</taxon>
        <taxon>lamiids</taxon>
        <taxon>Lamiales</taxon>
        <taxon>Oleaceae</taxon>
        <taxon>Oleeae</taxon>
        <taxon>Olea</taxon>
    </lineage>
</organism>
<dbReference type="InterPro" id="IPR001245">
    <property type="entry name" value="Ser-Thr/Tyr_kinase_cat_dom"/>
</dbReference>
<keyword evidence="3" id="KW-0472">Membrane</keyword>
<evidence type="ECO:0000256" key="1">
    <source>
        <dbReference type="ARBA" id="ARBA00022741"/>
    </source>
</evidence>